<evidence type="ECO:0000259" key="3">
    <source>
        <dbReference type="PROSITE" id="PS51208"/>
    </source>
</evidence>
<protein>
    <recommendedName>
        <fullName evidence="3">Autotransporter domain-containing protein</fullName>
    </recommendedName>
</protein>
<evidence type="ECO:0000256" key="2">
    <source>
        <dbReference type="SAM" id="SignalP"/>
    </source>
</evidence>
<feature type="chain" id="PRO_5016823617" description="Autotransporter domain-containing protein" evidence="2">
    <location>
        <begin position="26"/>
        <end position="389"/>
    </location>
</feature>
<keyword evidence="5" id="KW-1185">Reference proteome</keyword>
<dbReference type="SUPFAM" id="SSF103515">
    <property type="entry name" value="Autotransporter"/>
    <property type="match status" value="1"/>
</dbReference>
<dbReference type="AlphaFoldDB" id="A0A346AZ62"/>
<evidence type="ECO:0000313" key="4">
    <source>
        <dbReference type="EMBL" id="AXL21155.1"/>
    </source>
</evidence>
<dbReference type="EMBL" id="CP029462">
    <property type="protein sequence ID" value="AXL21155.1"/>
    <property type="molecule type" value="Genomic_DNA"/>
</dbReference>
<name>A0A346AZ62_9FIRM</name>
<reference evidence="4 5" key="1">
    <citation type="submission" date="2018-05" db="EMBL/GenBank/DDBJ databases">
        <title>Complete genome sequence of Megasphaera sp. AJH120T, isolated from the ceca of a chicken.</title>
        <authorList>
            <person name="Maki J."/>
            <person name="Looft T."/>
        </authorList>
    </citation>
    <scope>NUCLEOTIDE SEQUENCE [LARGE SCALE GENOMIC DNA]</scope>
    <source>
        <strain evidence="4 5">AJH120</strain>
    </source>
</reference>
<keyword evidence="2" id="KW-0732">Signal</keyword>
<dbReference type="RefSeq" id="WP_107196785.1">
    <property type="nucleotide sequence ID" value="NZ_CP029462.1"/>
</dbReference>
<sequence length="389" mass="43544">MLRQREKKGLAVICLLVNFTISVHAAESSDWRQTAYSIAAGQIGAVNAYRIEDDLIWRRIDDSRFAAFKGMQLPTDASDWSVKFFYRSDVFPRYGSASLSQDYSSMQLGYEAGRVWNWRGGTMRQGLFYLSGSSNAYLSSYDSGDISYGGASSAMKKYGAAWYTSWEGADSHRIEGVFRVTSLRNHLSYTDEAGQSRSESYRTWMPALGLRWYQTKFAADSFFWEPQVGVSFGYMNLPSVGTTAVYTPKNQTLLTGKAGLMAGKTYRIRGNEGLAYGRFEVQRDFTGPLYGEGKNVQSGDSASVSLGSGPSSWYNMTVGTSFTMGQGNTIWGELTRRFGPDMKQTWSVTGGLVLRWGGAKKEDREEFKKLKEDERSLKHDKDANKEAKK</sequence>
<dbReference type="OrthoDB" id="1627126at2"/>
<accession>A0A346AZ62</accession>
<dbReference type="PROSITE" id="PS51208">
    <property type="entry name" value="AUTOTRANSPORTER"/>
    <property type="match status" value="1"/>
</dbReference>
<feature type="region of interest" description="Disordered" evidence="1">
    <location>
        <begin position="364"/>
        <end position="389"/>
    </location>
</feature>
<gene>
    <name evidence="4" type="ORF">DKB62_06055</name>
</gene>
<organism evidence="4 5">
    <name type="scientific">Megasphaera stantonii</name>
    <dbReference type="NCBI Taxonomy" id="2144175"/>
    <lineage>
        <taxon>Bacteria</taxon>
        <taxon>Bacillati</taxon>
        <taxon>Bacillota</taxon>
        <taxon>Negativicutes</taxon>
        <taxon>Veillonellales</taxon>
        <taxon>Veillonellaceae</taxon>
        <taxon>Megasphaera</taxon>
    </lineage>
</organism>
<dbReference type="Gene3D" id="2.40.128.130">
    <property type="entry name" value="Autotransporter beta-domain"/>
    <property type="match status" value="1"/>
</dbReference>
<dbReference type="Proteomes" id="UP000254337">
    <property type="component" value="Chromosome"/>
</dbReference>
<proteinExistence type="predicted"/>
<dbReference type="InterPro" id="IPR036709">
    <property type="entry name" value="Autotransporte_beta_dom_sf"/>
</dbReference>
<evidence type="ECO:0000313" key="5">
    <source>
        <dbReference type="Proteomes" id="UP000254337"/>
    </source>
</evidence>
<feature type="domain" description="Autotransporter" evidence="3">
    <location>
        <begin position="72"/>
        <end position="356"/>
    </location>
</feature>
<dbReference type="Pfam" id="PF03797">
    <property type="entry name" value="Autotransporter"/>
    <property type="match status" value="1"/>
</dbReference>
<feature type="signal peptide" evidence="2">
    <location>
        <begin position="1"/>
        <end position="25"/>
    </location>
</feature>
<dbReference type="KEGG" id="meg:DKB62_06055"/>
<evidence type="ECO:0000256" key="1">
    <source>
        <dbReference type="SAM" id="MobiDB-lite"/>
    </source>
</evidence>
<dbReference type="InterPro" id="IPR005546">
    <property type="entry name" value="Autotransporte_beta"/>
</dbReference>